<evidence type="ECO:0000313" key="3">
    <source>
        <dbReference type="Proteomes" id="UP001500282"/>
    </source>
</evidence>
<name>A0ABP4HRV5_9ACTN</name>
<feature type="compositionally biased region" description="Basic residues" evidence="1">
    <location>
        <begin position="84"/>
        <end position="96"/>
    </location>
</feature>
<gene>
    <name evidence="2" type="ORF">GCM10009579_51270</name>
</gene>
<proteinExistence type="predicted"/>
<dbReference type="EMBL" id="BAAAIH010000031">
    <property type="protein sequence ID" value="GAA1283602.1"/>
    <property type="molecule type" value="Genomic_DNA"/>
</dbReference>
<accession>A0ABP4HRV5</accession>
<dbReference type="Proteomes" id="UP001500282">
    <property type="component" value="Unassembled WGS sequence"/>
</dbReference>
<feature type="region of interest" description="Disordered" evidence="1">
    <location>
        <begin position="74"/>
        <end position="96"/>
    </location>
</feature>
<evidence type="ECO:0000313" key="2">
    <source>
        <dbReference type="EMBL" id="GAA1283602.1"/>
    </source>
</evidence>
<reference evidence="3" key="1">
    <citation type="journal article" date="2019" name="Int. J. Syst. Evol. Microbiol.">
        <title>The Global Catalogue of Microorganisms (GCM) 10K type strain sequencing project: providing services to taxonomists for standard genome sequencing and annotation.</title>
        <authorList>
            <consortium name="The Broad Institute Genomics Platform"/>
            <consortium name="The Broad Institute Genome Sequencing Center for Infectious Disease"/>
            <person name="Wu L."/>
            <person name="Ma J."/>
        </authorList>
    </citation>
    <scope>NUCLEOTIDE SEQUENCE [LARGE SCALE GENOMIC DNA]</scope>
    <source>
        <strain evidence="3">JCM 11448</strain>
    </source>
</reference>
<protein>
    <recommendedName>
        <fullName evidence="4">HNH endonuclease</fullName>
    </recommendedName>
</protein>
<keyword evidence="3" id="KW-1185">Reference proteome</keyword>
<evidence type="ECO:0008006" key="4">
    <source>
        <dbReference type="Google" id="ProtNLM"/>
    </source>
</evidence>
<organism evidence="2 3">
    <name type="scientific">Streptomyces javensis</name>
    <dbReference type="NCBI Taxonomy" id="114698"/>
    <lineage>
        <taxon>Bacteria</taxon>
        <taxon>Bacillati</taxon>
        <taxon>Actinomycetota</taxon>
        <taxon>Actinomycetes</taxon>
        <taxon>Kitasatosporales</taxon>
        <taxon>Streptomycetaceae</taxon>
        <taxon>Streptomyces</taxon>
        <taxon>Streptomyces violaceusniger group</taxon>
    </lineage>
</organism>
<sequence>MTERTCAVEDCGRKHEARGWCNAHYKRWRKTGSVGPAEVAHQKPTRATTPITCSIADCTGKARGHGLCSKHYQRARNHGDATATRRRSGEHHHGWRGRSVTYVGAHARIRRSRGLATAHPCAHCPKSAEHWAYDHEDPNELTGIVGGREARYSADPAHYIPLCVTCHHRFDH</sequence>
<evidence type="ECO:0000256" key="1">
    <source>
        <dbReference type="SAM" id="MobiDB-lite"/>
    </source>
</evidence>
<comment type="caution">
    <text evidence="2">The sequence shown here is derived from an EMBL/GenBank/DDBJ whole genome shotgun (WGS) entry which is preliminary data.</text>
</comment>